<dbReference type="EMBL" id="WJQU01000003">
    <property type="protein sequence ID" value="KAJ6639346.1"/>
    <property type="molecule type" value="Genomic_DNA"/>
</dbReference>
<proteinExistence type="predicted"/>
<reference evidence="1" key="1">
    <citation type="submission" date="2022-07" db="EMBL/GenBank/DDBJ databases">
        <authorList>
            <person name="Trinca V."/>
            <person name="Uliana J.V.C."/>
            <person name="Torres T.T."/>
            <person name="Ward R.J."/>
            <person name="Monesi N."/>
        </authorList>
    </citation>
    <scope>NUCLEOTIDE SEQUENCE</scope>
    <source>
        <strain evidence="1">HSMRA1968</strain>
        <tissue evidence="1">Whole embryos</tissue>
    </source>
</reference>
<dbReference type="Proteomes" id="UP001151699">
    <property type="component" value="Chromosome X"/>
</dbReference>
<keyword evidence="2" id="KW-1185">Reference proteome</keyword>
<protein>
    <recommendedName>
        <fullName evidence="3">Endonuclease/exonuclease/phosphatase domain-containing protein</fullName>
    </recommendedName>
</protein>
<sequence length="223" mass="26050">MKPLKLKLRLVIYDKRQTEYTTAAYDQFFDQLENHISLNCMTGTNYVIGDFNIDVMQDTLIKDEYLNLMERHGLFICDTKNNTRPDSNTNLDHLFTNEIQTAIRINTLSYDKFDHKLMMIKIDKEIEREKPNSQATEPPTIQPVNKSTPVIVGFFDEIQQQKFLEAYRRKGDVRISVNGLPLYSRQFTQKLPRSACRGHLSGSSTTHKEHRGRIEYLKADQNE</sequence>
<name>A0A9Q0S0J1_9DIPT</name>
<organism evidence="1 2">
    <name type="scientific">Pseudolycoriella hygida</name>
    <dbReference type="NCBI Taxonomy" id="35572"/>
    <lineage>
        <taxon>Eukaryota</taxon>
        <taxon>Metazoa</taxon>
        <taxon>Ecdysozoa</taxon>
        <taxon>Arthropoda</taxon>
        <taxon>Hexapoda</taxon>
        <taxon>Insecta</taxon>
        <taxon>Pterygota</taxon>
        <taxon>Neoptera</taxon>
        <taxon>Endopterygota</taxon>
        <taxon>Diptera</taxon>
        <taxon>Nematocera</taxon>
        <taxon>Sciaroidea</taxon>
        <taxon>Sciaridae</taxon>
        <taxon>Pseudolycoriella</taxon>
    </lineage>
</organism>
<evidence type="ECO:0000313" key="2">
    <source>
        <dbReference type="Proteomes" id="UP001151699"/>
    </source>
</evidence>
<dbReference type="OrthoDB" id="8062896at2759"/>
<evidence type="ECO:0000313" key="1">
    <source>
        <dbReference type="EMBL" id="KAJ6639346.1"/>
    </source>
</evidence>
<accession>A0A9Q0S0J1</accession>
<evidence type="ECO:0008006" key="3">
    <source>
        <dbReference type="Google" id="ProtNLM"/>
    </source>
</evidence>
<gene>
    <name evidence="1" type="ORF">Bhyg_12090</name>
</gene>
<dbReference type="AlphaFoldDB" id="A0A9Q0S0J1"/>
<comment type="caution">
    <text evidence="1">The sequence shown here is derived from an EMBL/GenBank/DDBJ whole genome shotgun (WGS) entry which is preliminary data.</text>
</comment>